<organism evidence="2 3">
    <name type="scientific">Ignatzschineria rhizosphaerae</name>
    <dbReference type="NCBI Taxonomy" id="2923279"/>
    <lineage>
        <taxon>Bacteria</taxon>
        <taxon>Pseudomonadati</taxon>
        <taxon>Pseudomonadota</taxon>
        <taxon>Gammaproteobacteria</taxon>
        <taxon>Cardiobacteriales</taxon>
        <taxon>Ignatzschineriaceae</taxon>
        <taxon>Ignatzschineria</taxon>
    </lineage>
</organism>
<evidence type="ECO:0000313" key="2">
    <source>
        <dbReference type="EMBL" id="UNM95188.1"/>
    </source>
</evidence>
<proteinExistence type="predicted"/>
<feature type="signal peptide" evidence="1">
    <location>
        <begin position="1"/>
        <end position="23"/>
    </location>
</feature>
<accession>A0ABY3WX56</accession>
<evidence type="ECO:0000256" key="1">
    <source>
        <dbReference type="SAM" id="SignalP"/>
    </source>
</evidence>
<dbReference type="PROSITE" id="PS51257">
    <property type="entry name" value="PROKAR_LIPOPROTEIN"/>
    <property type="match status" value="1"/>
</dbReference>
<reference evidence="2 3" key="1">
    <citation type="submission" date="2022-03" db="EMBL/GenBank/DDBJ databases">
        <title>Ignatzschineria rhizosphaerae HR5S32.</title>
        <authorList>
            <person name="Sun J.Q."/>
            <person name="Feng J.Y."/>
        </authorList>
    </citation>
    <scope>NUCLEOTIDE SEQUENCE [LARGE SCALE GENOMIC DNA]</scope>
    <source>
        <strain evidence="2 3">HR5S32</strain>
    </source>
</reference>
<dbReference type="Proteomes" id="UP000829542">
    <property type="component" value="Chromosome"/>
</dbReference>
<keyword evidence="3" id="KW-1185">Reference proteome</keyword>
<name>A0ABY3WX56_9GAMM</name>
<protein>
    <recommendedName>
        <fullName evidence="4">Lipoprotein</fullName>
    </recommendedName>
</protein>
<evidence type="ECO:0000313" key="3">
    <source>
        <dbReference type="Proteomes" id="UP000829542"/>
    </source>
</evidence>
<gene>
    <name evidence="2" type="ORF">MMG00_08085</name>
</gene>
<dbReference type="RefSeq" id="WP_242147194.1">
    <property type="nucleotide sequence ID" value="NZ_CP093379.1"/>
</dbReference>
<feature type="chain" id="PRO_5046328770" description="Lipoprotein" evidence="1">
    <location>
        <begin position="24"/>
        <end position="256"/>
    </location>
</feature>
<dbReference type="EMBL" id="CP093379">
    <property type="protein sequence ID" value="UNM95188.1"/>
    <property type="molecule type" value="Genomic_DNA"/>
</dbReference>
<sequence length="256" mass="28311">MFNKKLILSGILSAALLSGCATVEDAVNVLLSPGKKDTSPEAIKKQAAKIEIDQAGSYKINTYMRHAMGNNFSVNDYTKVWGNPTILVKNNSDYLLKWAPYDNNCTIYINFDPATKIAKTMDYHLSENCASINMTGPAIDVPRNEVFSPGYMAMRDRTLSDAMEEWIGKNVDKVLISWGSPYSAVPLNAGGKVYSWRNAWQTRPNVWSGEYTYGTCQQTFITDSKGTITSWDYSACNPENTYGKTPAAVPIPSPRG</sequence>
<keyword evidence="1" id="KW-0732">Signal</keyword>
<evidence type="ECO:0008006" key="4">
    <source>
        <dbReference type="Google" id="ProtNLM"/>
    </source>
</evidence>